<dbReference type="GO" id="GO:0005829">
    <property type="term" value="C:cytosol"/>
    <property type="evidence" value="ECO:0007669"/>
    <property type="project" value="TreeGrafter"/>
</dbReference>
<comment type="function">
    <text evidence="2 13">This enzyme scavenges exogenous and endogenous cytidine and 2'-deoxycytidine for UMP synthesis.</text>
</comment>
<evidence type="ECO:0000256" key="3">
    <source>
        <dbReference type="ARBA" id="ARBA00006576"/>
    </source>
</evidence>
<keyword evidence="15" id="KW-1185">Reference proteome</keyword>
<dbReference type="GO" id="GO:0055086">
    <property type="term" value="P:nucleobase-containing small molecule metabolic process"/>
    <property type="evidence" value="ECO:0007669"/>
    <property type="project" value="UniProtKB-ARBA"/>
</dbReference>
<keyword evidence="5 12" id="KW-0479">Metal-binding</keyword>
<dbReference type="InterPro" id="IPR016193">
    <property type="entry name" value="Cytidine_deaminase-like"/>
</dbReference>
<evidence type="ECO:0000256" key="13">
    <source>
        <dbReference type="RuleBase" id="RU364006"/>
    </source>
</evidence>
<evidence type="ECO:0000313" key="16">
    <source>
        <dbReference type="WBParaSite" id="MhA1_Contig463.frz3.gene6"/>
    </source>
</evidence>
<evidence type="ECO:0000256" key="2">
    <source>
        <dbReference type="ARBA" id="ARBA00003949"/>
    </source>
</evidence>
<protein>
    <recommendedName>
        <fullName evidence="4 13">Cytidine deaminase</fullName>
        <ecNumber evidence="4 13">3.5.4.5</ecNumber>
    </recommendedName>
    <alternativeName>
        <fullName evidence="8 13">Cytidine aminohydrolase</fullName>
    </alternativeName>
</protein>
<name>A0A1I8BR96_MELHA</name>
<dbReference type="SUPFAM" id="SSF53927">
    <property type="entry name" value="Cytidine deaminase-like"/>
    <property type="match status" value="1"/>
</dbReference>
<dbReference type="Gene3D" id="3.40.140.10">
    <property type="entry name" value="Cytidine Deaminase, domain 2"/>
    <property type="match status" value="1"/>
</dbReference>
<organism evidence="15 16">
    <name type="scientific">Meloidogyne hapla</name>
    <name type="common">Root-knot nematode worm</name>
    <dbReference type="NCBI Taxonomy" id="6305"/>
    <lineage>
        <taxon>Eukaryota</taxon>
        <taxon>Metazoa</taxon>
        <taxon>Ecdysozoa</taxon>
        <taxon>Nematoda</taxon>
        <taxon>Chromadorea</taxon>
        <taxon>Rhabditida</taxon>
        <taxon>Tylenchina</taxon>
        <taxon>Tylenchomorpha</taxon>
        <taxon>Tylenchoidea</taxon>
        <taxon>Meloidogynidae</taxon>
        <taxon>Meloidogyninae</taxon>
        <taxon>Meloidogyne</taxon>
    </lineage>
</organism>
<dbReference type="GO" id="GO:0004126">
    <property type="term" value="F:cytidine deaminase activity"/>
    <property type="evidence" value="ECO:0007669"/>
    <property type="project" value="UniProtKB-UniRule"/>
</dbReference>
<evidence type="ECO:0000256" key="6">
    <source>
        <dbReference type="ARBA" id="ARBA00022801"/>
    </source>
</evidence>
<dbReference type="PROSITE" id="PS51747">
    <property type="entry name" value="CYT_DCMP_DEAMINASES_2"/>
    <property type="match status" value="1"/>
</dbReference>
<evidence type="ECO:0000256" key="5">
    <source>
        <dbReference type="ARBA" id="ARBA00022723"/>
    </source>
</evidence>
<evidence type="ECO:0000256" key="4">
    <source>
        <dbReference type="ARBA" id="ARBA00012783"/>
    </source>
</evidence>
<dbReference type="WBParaSite" id="MhA1_Contig463.frz3.gene6">
    <property type="protein sequence ID" value="MhA1_Contig463.frz3.gene6"/>
    <property type="gene ID" value="MhA1_Contig463.frz3.gene6"/>
</dbReference>
<dbReference type="GO" id="GO:0042802">
    <property type="term" value="F:identical protein binding"/>
    <property type="evidence" value="ECO:0007669"/>
    <property type="project" value="UniProtKB-ARBA"/>
</dbReference>
<dbReference type="CDD" id="cd01283">
    <property type="entry name" value="cytidine_deaminase"/>
    <property type="match status" value="1"/>
</dbReference>
<dbReference type="FunFam" id="3.40.140.10:FF:000008">
    <property type="entry name" value="Cytidine deaminase"/>
    <property type="match status" value="1"/>
</dbReference>
<feature type="binding site" evidence="12">
    <location>
        <position position="99"/>
    </location>
    <ligand>
        <name>Zn(2+)</name>
        <dbReference type="ChEBI" id="CHEBI:29105"/>
        <note>catalytic</note>
    </ligand>
</feature>
<dbReference type="NCBIfam" id="TIGR01354">
    <property type="entry name" value="cyt_deam_tetra"/>
    <property type="match status" value="1"/>
</dbReference>
<keyword evidence="6 13" id="KW-0378">Hydrolase</keyword>
<accession>A0A1I8BR96</accession>
<evidence type="ECO:0000256" key="1">
    <source>
        <dbReference type="ARBA" id="ARBA00001947"/>
    </source>
</evidence>
<dbReference type="InterPro" id="IPR050202">
    <property type="entry name" value="Cyt/Deoxycyt_deaminase"/>
</dbReference>
<dbReference type="PANTHER" id="PTHR11644:SF2">
    <property type="entry name" value="CYTIDINE DEAMINASE"/>
    <property type="match status" value="1"/>
</dbReference>
<feature type="active site" description="Proton donor" evidence="10">
    <location>
        <position position="62"/>
    </location>
</feature>
<dbReference type="PANTHER" id="PTHR11644">
    <property type="entry name" value="CYTIDINE DEAMINASE"/>
    <property type="match status" value="1"/>
</dbReference>
<feature type="binding site" evidence="12">
    <location>
        <position position="60"/>
    </location>
    <ligand>
        <name>Zn(2+)</name>
        <dbReference type="ChEBI" id="CHEBI:29105"/>
        <note>catalytic</note>
    </ligand>
</feature>
<evidence type="ECO:0000313" key="15">
    <source>
        <dbReference type="Proteomes" id="UP000095281"/>
    </source>
</evidence>
<keyword evidence="7 12" id="KW-0862">Zinc</keyword>
<comment type="similarity">
    <text evidence="3 13">Belongs to the cytidine and deoxycytidylate deaminase family.</text>
</comment>
<dbReference type="NCBIfam" id="NF004064">
    <property type="entry name" value="PRK05578.1"/>
    <property type="match status" value="1"/>
</dbReference>
<feature type="binding site" evidence="11">
    <location>
        <begin position="49"/>
        <end position="55"/>
    </location>
    <ligand>
        <name>substrate</name>
    </ligand>
</feature>
<comment type="catalytic activity">
    <reaction evidence="9 13">
        <text>cytidine + H2O + H(+) = uridine + NH4(+)</text>
        <dbReference type="Rhea" id="RHEA:16069"/>
        <dbReference type="ChEBI" id="CHEBI:15377"/>
        <dbReference type="ChEBI" id="CHEBI:15378"/>
        <dbReference type="ChEBI" id="CHEBI:16704"/>
        <dbReference type="ChEBI" id="CHEBI:17562"/>
        <dbReference type="ChEBI" id="CHEBI:28938"/>
        <dbReference type="EC" id="3.5.4.5"/>
    </reaction>
</comment>
<evidence type="ECO:0000256" key="10">
    <source>
        <dbReference type="PIRSR" id="PIRSR606262-1"/>
    </source>
</evidence>
<reference evidence="16" key="1">
    <citation type="submission" date="2016-11" db="UniProtKB">
        <authorList>
            <consortium name="WormBaseParasite"/>
        </authorList>
    </citation>
    <scope>IDENTIFICATION</scope>
</reference>
<evidence type="ECO:0000256" key="9">
    <source>
        <dbReference type="ARBA" id="ARBA00049558"/>
    </source>
</evidence>
<comment type="cofactor">
    <cofactor evidence="1 12 13">
        <name>Zn(2+)</name>
        <dbReference type="ChEBI" id="CHEBI:29105"/>
    </cofactor>
</comment>
<evidence type="ECO:0000256" key="12">
    <source>
        <dbReference type="PIRSR" id="PIRSR606262-3"/>
    </source>
</evidence>
<evidence type="ECO:0000256" key="7">
    <source>
        <dbReference type="ARBA" id="ARBA00022833"/>
    </source>
</evidence>
<dbReference type="OMA" id="RFITPCG"/>
<feature type="domain" description="CMP/dCMP-type deaminase" evidence="14">
    <location>
        <begin position="8"/>
        <end position="137"/>
    </location>
</feature>
<dbReference type="GO" id="GO:0072527">
    <property type="term" value="P:pyrimidine-containing compound metabolic process"/>
    <property type="evidence" value="ECO:0007669"/>
    <property type="project" value="UniProtKB-ARBA"/>
</dbReference>
<evidence type="ECO:0000259" key="14">
    <source>
        <dbReference type="PROSITE" id="PS51747"/>
    </source>
</evidence>
<evidence type="ECO:0000256" key="8">
    <source>
        <dbReference type="ARBA" id="ARBA00032005"/>
    </source>
</evidence>
<dbReference type="EC" id="3.5.4.5" evidence="4 13"/>
<feature type="binding site" evidence="12">
    <location>
        <position position="96"/>
    </location>
    <ligand>
        <name>Zn(2+)</name>
        <dbReference type="ChEBI" id="CHEBI:29105"/>
        <note>catalytic</note>
    </ligand>
</feature>
<sequence>MSKILTEDEKNLLIKQALNAQLNAYCPYSNFAVGAAILNSDGEIFKGVNIENASYGGTICAERSAICSAISSVGFKNFCPKGICVTTNLPYPAAPCGICRQFLAEFGDYPILLYSTKTKDLIITNVGELLPLGFSKKDIDKYKQMNKE</sequence>
<evidence type="ECO:0000256" key="11">
    <source>
        <dbReference type="PIRSR" id="PIRSR606262-2"/>
    </source>
</evidence>
<proteinExistence type="inferred from homology"/>
<dbReference type="Proteomes" id="UP000095281">
    <property type="component" value="Unplaced"/>
</dbReference>
<dbReference type="InterPro" id="IPR006262">
    <property type="entry name" value="Cyt_deam_tetra"/>
</dbReference>
<dbReference type="GO" id="GO:0008270">
    <property type="term" value="F:zinc ion binding"/>
    <property type="evidence" value="ECO:0007669"/>
    <property type="project" value="UniProtKB-UniRule"/>
</dbReference>
<dbReference type="InterPro" id="IPR002125">
    <property type="entry name" value="CMP_dCMP_dom"/>
</dbReference>
<dbReference type="PROSITE" id="PS00903">
    <property type="entry name" value="CYT_DCMP_DEAMINASES_1"/>
    <property type="match status" value="1"/>
</dbReference>
<dbReference type="AlphaFoldDB" id="A0A1I8BR96"/>
<comment type="catalytic activity">
    <reaction evidence="13">
        <text>2'-deoxycytidine + H2O + H(+) = 2'-deoxyuridine + NH4(+)</text>
        <dbReference type="Rhea" id="RHEA:13433"/>
        <dbReference type="ChEBI" id="CHEBI:15377"/>
        <dbReference type="ChEBI" id="CHEBI:15378"/>
        <dbReference type="ChEBI" id="CHEBI:15698"/>
        <dbReference type="ChEBI" id="CHEBI:16450"/>
        <dbReference type="ChEBI" id="CHEBI:28938"/>
        <dbReference type="EC" id="3.5.4.5"/>
    </reaction>
</comment>
<dbReference type="Pfam" id="PF00383">
    <property type="entry name" value="dCMP_cyt_deam_1"/>
    <property type="match status" value="1"/>
</dbReference>
<dbReference type="InterPro" id="IPR016192">
    <property type="entry name" value="APOBEC/CMP_deaminase_Zn-bd"/>
</dbReference>